<dbReference type="InterPro" id="IPR017871">
    <property type="entry name" value="ABC_transporter-like_CS"/>
</dbReference>
<proteinExistence type="predicted"/>
<organism evidence="5 6">
    <name type="scientific">Phascolarctobacterium succinatutens YIT 12067</name>
    <dbReference type="NCBI Taxonomy" id="626939"/>
    <lineage>
        <taxon>Bacteria</taxon>
        <taxon>Bacillati</taxon>
        <taxon>Bacillota</taxon>
        <taxon>Negativicutes</taxon>
        <taxon>Acidaminococcales</taxon>
        <taxon>Acidaminococcaceae</taxon>
        <taxon>Phascolarctobacterium</taxon>
    </lineage>
</organism>
<keyword evidence="1" id="KW-0813">Transport</keyword>
<dbReference type="SUPFAM" id="SSF52540">
    <property type="entry name" value="P-loop containing nucleoside triphosphate hydrolases"/>
    <property type="match status" value="1"/>
</dbReference>
<keyword evidence="2" id="KW-0547">Nucleotide-binding</keyword>
<sequence length="256" mass="28278">MSNKAMIQLRQLKMAFGSKVILDNLDLDVRQGETLAVIGPSGTGKSTIIKLLTGLLAPTSGSIVIDGQEVSAFTEDEWDGLRQHMGVVFQYSALFDFLSVGENVAFGLRRHFKLPEEKIQERVGKLLEMVGMPNTQHMLPAELSGGMKKRVGLARALAMQPQMVFYDEPTSGLDPVMTMTISRLIRKTQQTLGVTSVLVTHDMESAYYAADRIAMLYNGRIVQIGTVAEIKNSTNPIVKAFINGTELKEEEKDEQQ</sequence>
<dbReference type="InterPro" id="IPR003439">
    <property type="entry name" value="ABC_transporter-like_ATP-bd"/>
</dbReference>
<name>E8LCL5_9FIRM</name>
<dbReference type="PANTHER" id="PTHR43023">
    <property type="entry name" value="PROTEIN TRIGALACTOSYLDIACYLGLYCEROL 3, CHLOROPLASTIC"/>
    <property type="match status" value="1"/>
</dbReference>
<dbReference type="eggNOG" id="COG1127">
    <property type="taxonomic scope" value="Bacteria"/>
</dbReference>
<gene>
    <name evidence="5" type="ORF">HMPREF9443_00584</name>
</gene>
<dbReference type="AlphaFoldDB" id="E8LCL5"/>
<dbReference type="PROSITE" id="PS50893">
    <property type="entry name" value="ABC_TRANSPORTER_2"/>
    <property type="match status" value="1"/>
</dbReference>
<evidence type="ECO:0000259" key="4">
    <source>
        <dbReference type="PROSITE" id="PS50893"/>
    </source>
</evidence>
<dbReference type="HOGENOM" id="CLU_000604_1_22_9"/>
<dbReference type="Gene3D" id="3.40.50.300">
    <property type="entry name" value="P-loop containing nucleotide triphosphate hydrolases"/>
    <property type="match status" value="1"/>
</dbReference>
<accession>E8LCL5</accession>
<dbReference type="PROSITE" id="PS00211">
    <property type="entry name" value="ABC_TRANSPORTER_1"/>
    <property type="match status" value="1"/>
</dbReference>
<dbReference type="PANTHER" id="PTHR43023:SF3">
    <property type="entry name" value="PROTEIN TRIGALACTOSYLDIACYLGLYCEROL 3, CHLOROPLASTIC"/>
    <property type="match status" value="1"/>
</dbReference>
<evidence type="ECO:0000256" key="3">
    <source>
        <dbReference type="ARBA" id="ARBA00022840"/>
    </source>
</evidence>
<reference evidence="5 6" key="1">
    <citation type="submission" date="2011-01" db="EMBL/GenBank/DDBJ databases">
        <authorList>
            <person name="Weinstock G."/>
            <person name="Sodergren E."/>
            <person name="Clifton S."/>
            <person name="Fulton L."/>
            <person name="Fulton B."/>
            <person name="Courtney L."/>
            <person name="Fronick C."/>
            <person name="Harrison M."/>
            <person name="Strong C."/>
            <person name="Farmer C."/>
            <person name="Delahaunty K."/>
            <person name="Markovic C."/>
            <person name="Hall O."/>
            <person name="Minx P."/>
            <person name="Tomlinson C."/>
            <person name="Mitreva M."/>
            <person name="Hou S."/>
            <person name="Chen J."/>
            <person name="Wollam A."/>
            <person name="Pepin K.H."/>
            <person name="Johnson M."/>
            <person name="Bhonagiri V."/>
            <person name="Zhang X."/>
            <person name="Suruliraj S."/>
            <person name="Warren W."/>
            <person name="Chinwalla A."/>
            <person name="Mardis E.R."/>
            <person name="Wilson R.K."/>
        </authorList>
    </citation>
    <scope>NUCLEOTIDE SEQUENCE [LARGE SCALE GENOMIC DNA]</scope>
    <source>
        <strain evidence="5 6">YIT 12067</strain>
    </source>
</reference>
<feature type="domain" description="ABC transporter" evidence="4">
    <location>
        <begin position="7"/>
        <end position="243"/>
    </location>
</feature>
<comment type="caution">
    <text evidence="5">The sequence shown here is derived from an EMBL/GenBank/DDBJ whole genome shotgun (WGS) entry which is preliminary data.</text>
</comment>
<dbReference type="CDD" id="cd03261">
    <property type="entry name" value="ABC_Org_Solvent_Resistant"/>
    <property type="match status" value="1"/>
</dbReference>
<dbReference type="Pfam" id="PF00005">
    <property type="entry name" value="ABC_tran"/>
    <property type="match status" value="1"/>
</dbReference>
<dbReference type="SMART" id="SM00382">
    <property type="entry name" value="AAA"/>
    <property type="match status" value="1"/>
</dbReference>
<evidence type="ECO:0000256" key="2">
    <source>
        <dbReference type="ARBA" id="ARBA00022741"/>
    </source>
</evidence>
<dbReference type="InterPro" id="IPR003593">
    <property type="entry name" value="AAA+_ATPase"/>
</dbReference>
<keyword evidence="3 5" id="KW-0067">ATP-binding</keyword>
<dbReference type="GO" id="GO:0016887">
    <property type="term" value="F:ATP hydrolysis activity"/>
    <property type="evidence" value="ECO:0007669"/>
    <property type="project" value="InterPro"/>
</dbReference>
<keyword evidence="6" id="KW-1185">Reference proteome</keyword>
<dbReference type="EMBL" id="AEVN01000021">
    <property type="protein sequence ID" value="EFY05450.1"/>
    <property type="molecule type" value="Genomic_DNA"/>
</dbReference>
<evidence type="ECO:0000313" key="6">
    <source>
        <dbReference type="Proteomes" id="UP000004923"/>
    </source>
</evidence>
<evidence type="ECO:0000313" key="5">
    <source>
        <dbReference type="EMBL" id="EFY05450.1"/>
    </source>
</evidence>
<dbReference type="InterPro" id="IPR027417">
    <property type="entry name" value="P-loop_NTPase"/>
</dbReference>
<protein>
    <submittedName>
        <fullName evidence="5">ABC transporter, ATP-binding protein</fullName>
    </submittedName>
</protein>
<dbReference type="GO" id="GO:0005524">
    <property type="term" value="F:ATP binding"/>
    <property type="evidence" value="ECO:0007669"/>
    <property type="project" value="UniProtKB-KW"/>
</dbReference>
<evidence type="ECO:0000256" key="1">
    <source>
        <dbReference type="ARBA" id="ARBA00022448"/>
    </source>
</evidence>
<dbReference type="Proteomes" id="UP000004923">
    <property type="component" value="Unassembled WGS sequence"/>
</dbReference>